<evidence type="ECO:0000256" key="1">
    <source>
        <dbReference type="SAM" id="SignalP"/>
    </source>
</evidence>
<gene>
    <name evidence="2" type="ORF">PCC6912_03330</name>
</gene>
<keyword evidence="3" id="KW-1185">Reference proteome</keyword>
<dbReference type="AlphaFoldDB" id="A0A433NRR6"/>
<accession>A0A433NRR6</accession>
<proteinExistence type="predicted"/>
<dbReference type="EMBL" id="RSCJ01000001">
    <property type="protein sequence ID" value="RUR86890.1"/>
    <property type="molecule type" value="Genomic_DNA"/>
</dbReference>
<name>A0A433NRR6_CHLFR</name>
<evidence type="ECO:0000313" key="2">
    <source>
        <dbReference type="EMBL" id="RUR86890.1"/>
    </source>
</evidence>
<evidence type="ECO:0000313" key="3">
    <source>
        <dbReference type="Proteomes" id="UP000268857"/>
    </source>
</evidence>
<keyword evidence="1" id="KW-0732">Signal</keyword>
<feature type="signal peptide" evidence="1">
    <location>
        <begin position="1"/>
        <end position="25"/>
    </location>
</feature>
<dbReference type="Proteomes" id="UP000268857">
    <property type="component" value="Unassembled WGS sequence"/>
</dbReference>
<organism evidence="2 3">
    <name type="scientific">Chlorogloeopsis fritschii PCC 6912</name>
    <dbReference type="NCBI Taxonomy" id="211165"/>
    <lineage>
        <taxon>Bacteria</taxon>
        <taxon>Bacillati</taxon>
        <taxon>Cyanobacteriota</taxon>
        <taxon>Cyanophyceae</taxon>
        <taxon>Nostocales</taxon>
        <taxon>Chlorogloeopsidaceae</taxon>
        <taxon>Chlorogloeopsis</taxon>
    </lineage>
</organism>
<sequence length="236" mass="26167">MKKQVTFLFSIFTGTVFVATPVVLAVPSTDTPKSPTSPNLEAKTTIHAAALTLKDLPPGFKELPPQLKTAIATQLEPLKQAIAKDNLPLNHFFAFIEPEKMELVMGFTGTLTSQRQQAQFDAALKQVQKPEFEKEIKKLEPGLRSLQVVKFMNYKKRPEFNHLANASSGFSIGAKIEQLPVNFDVIGFRRQSFGAFTAVMHMTDKEPSISVKDVVTKLDRRVSLPSSLRNLPGISK</sequence>
<feature type="chain" id="PRO_5019270391" evidence="1">
    <location>
        <begin position="26"/>
        <end position="236"/>
    </location>
</feature>
<dbReference type="RefSeq" id="WP_016874194.1">
    <property type="nucleotide sequence ID" value="NZ_AJLN01000116.1"/>
</dbReference>
<comment type="caution">
    <text evidence="2">The sequence shown here is derived from an EMBL/GenBank/DDBJ whole genome shotgun (WGS) entry which is preliminary data.</text>
</comment>
<reference evidence="2 3" key="1">
    <citation type="journal article" date="2019" name="Genome Biol. Evol.">
        <title>Day and night: Metabolic profiles and evolutionary relationships of six axenic non-marine cyanobacteria.</title>
        <authorList>
            <person name="Will S.E."/>
            <person name="Henke P."/>
            <person name="Boedeker C."/>
            <person name="Huang S."/>
            <person name="Brinkmann H."/>
            <person name="Rohde M."/>
            <person name="Jarek M."/>
            <person name="Friedl T."/>
            <person name="Seufert S."/>
            <person name="Schumacher M."/>
            <person name="Overmann J."/>
            <person name="Neumann-Schaal M."/>
            <person name="Petersen J."/>
        </authorList>
    </citation>
    <scope>NUCLEOTIDE SEQUENCE [LARGE SCALE GENOMIC DNA]</scope>
    <source>
        <strain evidence="2 3">PCC 6912</strain>
    </source>
</reference>
<protein>
    <submittedName>
        <fullName evidence="2">Uncharacterized protein</fullName>
    </submittedName>
</protein>
<dbReference type="OrthoDB" id="461858at2"/>